<evidence type="ECO:0000313" key="1">
    <source>
        <dbReference type="EMBL" id="THU98731.1"/>
    </source>
</evidence>
<evidence type="ECO:0000313" key="2">
    <source>
        <dbReference type="Proteomes" id="UP000297245"/>
    </source>
</evidence>
<sequence length="399" mass="44973">MSTSNSSWVNLGVSKPPVVNARLLKPQEHVHLNKTEFDNVIKAHILSSDWEEIVTDTMDTTCLDDIKDRFFENFWNTISLLNGLLKDTAGHHSDESLKVLLQQNISNEFALFLHEKKIPKSLAFKDWVEKATALDVDFRHFERPKLDRIAQLESKLAEASKRSALSSHYDNSNPPRSSQSTNAFGVLSMEKVKSDPSQFDIYMKGEICRKCRNWKAGHLTAECNGDKPVLSVPYRPLISDDLKFVLDFFVKYWKPLTMDAVLARKYVPVAAVTTSLPESPVNNVDAFLSNNASSSVTALMGGLPIAHVRSCPNVYSNSHPSSPPHRHSSKFNNDYHCDPSLIRKGHSRCISPVAAIIEDADDDDADHSDGLPGVQLRNAYRAQQPLLKWWEWQTDSRDM</sequence>
<protein>
    <submittedName>
        <fullName evidence="1">Uncharacterized protein</fullName>
    </submittedName>
</protein>
<accession>A0A4S8M9B8</accession>
<name>A0A4S8M9B8_DENBC</name>
<dbReference type="Proteomes" id="UP000297245">
    <property type="component" value="Unassembled WGS sequence"/>
</dbReference>
<proteinExistence type="predicted"/>
<reference evidence="1 2" key="1">
    <citation type="journal article" date="2019" name="Nat. Ecol. Evol.">
        <title>Megaphylogeny resolves global patterns of mushroom evolution.</title>
        <authorList>
            <person name="Varga T."/>
            <person name="Krizsan K."/>
            <person name="Foldi C."/>
            <person name="Dima B."/>
            <person name="Sanchez-Garcia M."/>
            <person name="Sanchez-Ramirez S."/>
            <person name="Szollosi G.J."/>
            <person name="Szarkandi J.G."/>
            <person name="Papp V."/>
            <person name="Albert L."/>
            <person name="Andreopoulos W."/>
            <person name="Angelini C."/>
            <person name="Antonin V."/>
            <person name="Barry K.W."/>
            <person name="Bougher N.L."/>
            <person name="Buchanan P."/>
            <person name="Buyck B."/>
            <person name="Bense V."/>
            <person name="Catcheside P."/>
            <person name="Chovatia M."/>
            <person name="Cooper J."/>
            <person name="Damon W."/>
            <person name="Desjardin D."/>
            <person name="Finy P."/>
            <person name="Geml J."/>
            <person name="Haridas S."/>
            <person name="Hughes K."/>
            <person name="Justo A."/>
            <person name="Karasinski D."/>
            <person name="Kautmanova I."/>
            <person name="Kiss B."/>
            <person name="Kocsube S."/>
            <person name="Kotiranta H."/>
            <person name="LaButti K.M."/>
            <person name="Lechner B.E."/>
            <person name="Liimatainen K."/>
            <person name="Lipzen A."/>
            <person name="Lukacs Z."/>
            <person name="Mihaltcheva S."/>
            <person name="Morgado L.N."/>
            <person name="Niskanen T."/>
            <person name="Noordeloos M.E."/>
            <person name="Ohm R.A."/>
            <person name="Ortiz-Santana B."/>
            <person name="Ovrebo C."/>
            <person name="Racz N."/>
            <person name="Riley R."/>
            <person name="Savchenko A."/>
            <person name="Shiryaev A."/>
            <person name="Soop K."/>
            <person name="Spirin V."/>
            <person name="Szebenyi C."/>
            <person name="Tomsovsky M."/>
            <person name="Tulloss R.E."/>
            <person name="Uehling J."/>
            <person name="Grigoriev I.V."/>
            <person name="Vagvolgyi C."/>
            <person name="Papp T."/>
            <person name="Martin F.M."/>
            <person name="Miettinen O."/>
            <person name="Hibbett D.S."/>
            <person name="Nagy L.G."/>
        </authorList>
    </citation>
    <scope>NUCLEOTIDE SEQUENCE [LARGE SCALE GENOMIC DNA]</scope>
    <source>
        <strain evidence="1 2">CBS 962.96</strain>
    </source>
</reference>
<keyword evidence="2" id="KW-1185">Reference proteome</keyword>
<dbReference type="AlphaFoldDB" id="A0A4S8M9B8"/>
<dbReference type="EMBL" id="ML179131">
    <property type="protein sequence ID" value="THU98731.1"/>
    <property type="molecule type" value="Genomic_DNA"/>
</dbReference>
<dbReference type="OrthoDB" id="3004572at2759"/>
<organism evidence="1 2">
    <name type="scientific">Dendrothele bispora (strain CBS 962.96)</name>
    <dbReference type="NCBI Taxonomy" id="1314807"/>
    <lineage>
        <taxon>Eukaryota</taxon>
        <taxon>Fungi</taxon>
        <taxon>Dikarya</taxon>
        <taxon>Basidiomycota</taxon>
        <taxon>Agaricomycotina</taxon>
        <taxon>Agaricomycetes</taxon>
        <taxon>Agaricomycetidae</taxon>
        <taxon>Agaricales</taxon>
        <taxon>Agaricales incertae sedis</taxon>
        <taxon>Dendrothele</taxon>
    </lineage>
</organism>
<gene>
    <name evidence="1" type="ORF">K435DRAFT_795476</name>
</gene>